<dbReference type="InterPro" id="IPR010239">
    <property type="entry name" value="CHP02001"/>
</dbReference>
<evidence type="ECO:0000313" key="2">
    <source>
        <dbReference type="EMBL" id="PLW84168.1"/>
    </source>
</evidence>
<organism evidence="2 3">
    <name type="scientific">Kineobactrum sediminis</name>
    <dbReference type="NCBI Taxonomy" id="1905677"/>
    <lineage>
        <taxon>Bacteria</taxon>
        <taxon>Pseudomonadati</taxon>
        <taxon>Pseudomonadota</taxon>
        <taxon>Gammaproteobacteria</taxon>
        <taxon>Cellvibrionales</taxon>
        <taxon>Halieaceae</taxon>
        <taxon>Kineobactrum</taxon>
    </lineage>
</organism>
<comment type="caution">
    <text evidence="2">The sequence shown here is derived from an EMBL/GenBank/DDBJ whole genome shotgun (WGS) entry which is preliminary data.</text>
</comment>
<keyword evidence="1" id="KW-0732">Signal</keyword>
<feature type="signal peptide" evidence="1">
    <location>
        <begin position="1"/>
        <end position="24"/>
    </location>
</feature>
<keyword evidence="3" id="KW-1185">Reference proteome</keyword>
<dbReference type="NCBIfam" id="TIGR02001">
    <property type="entry name" value="gcw_chp"/>
    <property type="match status" value="1"/>
</dbReference>
<proteinExistence type="predicted"/>
<dbReference type="Pfam" id="PF09694">
    <property type="entry name" value="Gcw_chp"/>
    <property type="match status" value="1"/>
</dbReference>
<dbReference type="RefSeq" id="WP_101519804.1">
    <property type="nucleotide sequence ID" value="NZ_PKLZ01000001.1"/>
</dbReference>
<accession>A0A2N5Y6Z4</accession>
<name>A0A2N5Y6Z4_9GAMM</name>
<evidence type="ECO:0000256" key="1">
    <source>
        <dbReference type="SAM" id="SignalP"/>
    </source>
</evidence>
<gene>
    <name evidence="2" type="ORF">CWI75_02125</name>
</gene>
<dbReference type="Proteomes" id="UP000234845">
    <property type="component" value="Unassembled WGS sequence"/>
</dbReference>
<dbReference type="AlphaFoldDB" id="A0A2N5Y6Z4"/>
<dbReference type="OrthoDB" id="9793561at2"/>
<protein>
    <recommendedName>
        <fullName evidence="4">TIGR02001 family outer membrane protein</fullName>
    </recommendedName>
</protein>
<evidence type="ECO:0000313" key="3">
    <source>
        <dbReference type="Proteomes" id="UP000234845"/>
    </source>
</evidence>
<evidence type="ECO:0008006" key="4">
    <source>
        <dbReference type="Google" id="ProtNLM"/>
    </source>
</evidence>
<sequence>MLQKKLLPVSVAMVLLAGAASASAETEISANVTLATDYTFRGISQTDERGAIQGGFDWAGESGLYAGIWASNVDFDGDGSTEMDYYGGYSSETAGGLGYDVGFIYYDYEGDSEFDYLEFAVGLSYESLSAGINYSNEFGDDGPKYIYYSAGYSLSLTEVVSLDLGIGYTDTDQDDFWEDGADSYMDYSVTLGYSALAVDFALALIGTDLDDVEQADDRLVFSISKSF</sequence>
<dbReference type="EMBL" id="PKLZ01000001">
    <property type="protein sequence ID" value="PLW84168.1"/>
    <property type="molecule type" value="Genomic_DNA"/>
</dbReference>
<reference evidence="3" key="1">
    <citation type="submission" date="2017-11" db="EMBL/GenBank/DDBJ databases">
        <title>The draft genome sequence of Chromatocurvus sp. F02.</title>
        <authorList>
            <person name="Du Z.-J."/>
            <person name="Chang Y.-Q."/>
        </authorList>
    </citation>
    <scope>NUCLEOTIDE SEQUENCE [LARGE SCALE GENOMIC DNA]</scope>
    <source>
        <strain evidence="3">F02</strain>
    </source>
</reference>
<feature type="chain" id="PRO_5014853199" description="TIGR02001 family outer membrane protein" evidence="1">
    <location>
        <begin position="25"/>
        <end position="227"/>
    </location>
</feature>